<dbReference type="GO" id="GO:0004602">
    <property type="term" value="F:glutathione peroxidase activity"/>
    <property type="evidence" value="ECO:0007669"/>
    <property type="project" value="TreeGrafter"/>
</dbReference>
<name>A0A6B2LI65_9EUKA</name>
<evidence type="ECO:0000259" key="7">
    <source>
        <dbReference type="Pfam" id="PF01323"/>
    </source>
</evidence>
<comment type="catalytic activity">
    <reaction evidence="4">
        <text>RX + glutathione = an S-substituted glutathione + a halide anion + H(+)</text>
        <dbReference type="Rhea" id="RHEA:16437"/>
        <dbReference type="ChEBI" id="CHEBI:15378"/>
        <dbReference type="ChEBI" id="CHEBI:16042"/>
        <dbReference type="ChEBI" id="CHEBI:17792"/>
        <dbReference type="ChEBI" id="CHEBI:57925"/>
        <dbReference type="ChEBI" id="CHEBI:90779"/>
        <dbReference type="EC" id="2.5.1.18"/>
    </reaction>
</comment>
<evidence type="ECO:0000313" key="8">
    <source>
        <dbReference type="EMBL" id="NDV36654.1"/>
    </source>
</evidence>
<reference evidence="8" key="1">
    <citation type="journal article" date="2020" name="J. Eukaryot. Microbiol.">
        <title>De novo Sequencing, Assembly and Annotation of the Transcriptome for the Free-Living Testate Amoeba Arcella intermedia.</title>
        <authorList>
            <person name="Ribeiro G.M."/>
            <person name="Porfirio-Sousa A.L."/>
            <person name="Maurer-Alcala X.X."/>
            <person name="Katz L.A."/>
            <person name="Lahr D.J.G."/>
        </authorList>
    </citation>
    <scope>NUCLEOTIDE SEQUENCE</scope>
</reference>
<evidence type="ECO:0000256" key="2">
    <source>
        <dbReference type="ARBA" id="ARBA00012452"/>
    </source>
</evidence>
<dbReference type="GO" id="GO:0005777">
    <property type="term" value="C:peroxisome"/>
    <property type="evidence" value="ECO:0007669"/>
    <property type="project" value="TreeGrafter"/>
</dbReference>
<dbReference type="InterPro" id="IPR036249">
    <property type="entry name" value="Thioredoxin-like_sf"/>
</dbReference>
<evidence type="ECO:0000256" key="3">
    <source>
        <dbReference type="ARBA" id="ARBA00022679"/>
    </source>
</evidence>
<dbReference type="PIRSF" id="PIRSF006386">
    <property type="entry name" value="HCCAis_GSTk"/>
    <property type="match status" value="1"/>
</dbReference>
<evidence type="ECO:0000256" key="6">
    <source>
        <dbReference type="ARBA" id="ARBA00083519"/>
    </source>
</evidence>
<dbReference type="InterPro" id="IPR014440">
    <property type="entry name" value="HCCAis_GSTk"/>
</dbReference>
<dbReference type="AlphaFoldDB" id="A0A6B2LI65"/>
<keyword evidence="3" id="KW-0808">Transferase</keyword>
<dbReference type="PANTHER" id="PTHR42943">
    <property type="entry name" value="GLUTATHIONE S-TRANSFERASE KAPPA"/>
    <property type="match status" value="1"/>
</dbReference>
<dbReference type="FunFam" id="3.40.30.10:FF:000096">
    <property type="entry name" value="Glutathione S-transferase kappa"/>
    <property type="match status" value="1"/>
</dbReference>
<dbReference type="Gene3D" id="3.40.30.10">
    <property type="entry name" value="Glutaredoxin"/>
    <property type="match status" value="1"/>
</dbReference>
<dbReference type="EC" id="2.5.1.18" evidence="2"/>
<dbReference type="EMBL" id="GIBP01007685">
    <property type="protein sequence ID" value="NDV36654.1"/>
    <property type="molecule type" value="Transcribed_RNA"/>
</dbReference>
<dbReference type="GO" id="GO:0005739">
    <property type="term" value="C:mitochondrion"/>
    <property type="evidence" value="ECO:0007669"/>
    <property type="project" value="TreeGrafter"/>
</dbReference>
<evidence type="ECO:0000256" key="4">
    <source>
        <dbReference type="ARBA" id="ARBA00047960"/>
    </source>
</evidence>
<sequence>MTLRPFFLGGVMNAAGNKPPLTVPAKGKYMISDLQLCGDYFGVKIKMPSTFPVNTLSAQRLLSILQNDQPKQISLTQTLYSYIFDQDRDVSNPEVLEEALRGCGYSEKDAKDLLQRTSSAEAKEALKKTTEEAVARGAFGAPTIFFKTASGEEKMIFGSDRFQILFPLLGVPWLGPSPKASL</sequence>
<protein>
    <recommendedName>
        <fullName evidence="5">Glutathione S-transferase kappa 1</fullName>
        <ecNumber evidence="2">2.5.1.18</ecNumber>
    </recommendedName>
    <alternativeName>
        <fullName evidence="6">GST class-kappa</fullName>
    </alternativeName>
</protein>
<evidence type="ECO:0000256" key="1">
    <source>
        <dbReference type="ARBA" id="ARBA00006494"/>
    </source>
</evidence>
<evidence type="ECO:0000256" key="5">
    <source>
        <dbReference type="ARBA" id="ARBA00073833"/>
    </source>
</evidence>
<feature type="domain" description="DSBA-like thioredoxin" evidence="7">
    <location>
        <begin position="1"/>
        <end position="163"/>
    </location>
</feature>
<organism evidence="8">
    <name type="scientific">Arcella intermedia</name>
    <dbReference type="NCBI Taxonomy" id="1963864"/>
    <lineage>
        <taxon>Eukaryota</taxon>
        <taxon>Amoebozoa</taxon>
        <taxon>Tubulinea</taxon>
        <taxon>Elardia</taxon>
        <taxon>Arcellinida</taxon>
        <taxon>Sphaerothecina</taxon>
        <taxon>Arcellidae</taxon>
        <taxon>Arcella</taxon>
    </lineage>
</organism>
<comment type="similarity">
    <text evidence="1">Belongs to the GST superfamily. Kappa family.</text>
</comment>
<proteinExistence type="inferred from homology"/>
<accession>A0A6B2LI65</accession>
<dbReference type="PANTHER" id="PTHR42943:SF2">
    <property type="entry name" value="GLUTATHIONE S-TRANSFERASE KAPPA 1"/>
    <property type="match status" value="1"/>
</dbReference>
<dbReference type="GO" id="GO:0006749">
    <property type="term" value="P:glutathione metabolic process"/>
    <property type="evidence" value="ECO:0007669"/>
    <property type="project" value="TreeGrafter"/>
</dbReference>
<dbReference type="InterPro" id="IPR051924">
    <property type="entry name" value="GST_Kappa/NadH"/>
</dbReference>
<dbReference type="Pfam" id="PF01323">
    <property type="entry name" value="DSBA"/>
    <property type="match status" value="1"/>
</dbReference>
<dbReference type="InterPro" id="IPR001853">
    <property type="entry name" value="DSBA-like_thioredoxin_dom"/>
</dbReference>
<dbReference type="SUPFAM" id="SSF52833">
    <property type="entry name" value="Thioredoxin-like"/>
    <property type="match status" value="1"/>
</dbReference>
<dbReference type="GO" id="GO:0004364">
    <property type="term" value="F:glutathione transferase activity"/>
    <property type="evidence" value="ECO:0007669"/>
    <property type="project" value="UniProtKB-EC"/>
</dbReference>